<comment type="similarity">
    <text evidence="1">Belongs to the universal ribosomal protein uS7 family.</text>
</comment>
<gene>
    <name evidence="6" type="ORF">MSYG_2151</name>
</gene>
<dbReference type="GO" id="GO:0006412">
    <property type="term" value="P:translation"/>
    <property type="evidence" value="ECO:0007669"/>
    <property type="project" value="InterPro"/>
</dbReference>
<dbReference type="OrthoDB" id="9972728at2759"/>
<evidence type="ECO:0000256" key="1">
    <source>
        <dbReference type="ARBA" id="ARBA00007151"/>
    </source>
</evidence>
<evidence type="ECO:0000313" key="7">
    <source>
        <dbReference type="Proteomes" id="UP000186303"/>
    </source>
</evidence>
<protein>
    <submittedName>
        <fullName evidence="6">Similar to S.cerevisiae protein RSM7 (Mitochondrial ribosomal protein of the small subunit)</fullName>
    </submittedName>
</protein>
<dbReference type="GO" id="GO:1990904">
    <property type="term" value="C:ribonucleoprotein complex"/>
    <property type="evidence" value="ECO:0007669"/>
    <property type="project" value="UniProtKB-KW"/>
</dbReference>
<keyword evidence="7" id="KW-1185">Reference proteome</keyword>
<feature type="domain" description="Small ribosomal subunit protein uS7" evidence="5">
    <location>
        <begin position="111"/>
        <end position="241"/>
    </location>
</feature>
<dbReference type="InterPro" id="IPR023798">
    <property type="entry name" value="Ribosomal_uS7_dom"/>
</dbReference>
<dbReference type="AlphaFoldDB" id="A0A1M8A628"/>
<dbReference type="STRING" id="1230383.A0A1M8A628"/>
<dbReference type="InterPro" id="IPR036823">
    <property type="entry name" value="Ribosomal_uS7_dom_sf"/>
</dbReference>
<evidence type="ECO:0000313" key="6">
    <source>
        <dbReference type="EMBL" id="SHO77809.1"/>
    </source>
</evidence>
<proteinExistence type="inferred from homology"/>
<dbReference type="Proteomes" id="UP000186303">
    <property type="component" value="Chromosome 3"/>
</dbReference>
<organism evidence="6 7">
    <name type="scientific">Malassezia sympodialis (strain ATCC 42132)</name>
    <name type="common">Atopic eczema-associated yeast</name>
    <dbReference type="NCBI Taxonomy" id="1230383"/>
    <lineage>
        <taxon>Eukaryota</taxon>
        <taxon>Fungi</taxon>
        <taxon>Dikarya</taxon>
        <taxon>Basidiomycota</taxon>
        <taxon>Ustilaginomycotina</taxon>
        <taxon>Malasseziomycetes</taxon>
        <taxon>Malasseziales</taxon>
        <taxon>Malasseziaceae</taxon>
        <taxon>Malassezia</taxon>
    </lineage>
</organism>
<accession>A0A1M8A628</accession>
<dbReference type="VEuPathDB" id="FungiDB:MSYG_2151"/>
<sequence length="248" mass="27523">MSSVRAMGALGHLSAVYRAMPLAFTIRPIQIPRLEMGRSLFSTTQTWRNDAMKSASEQPKRETATSTKASSESEISPILNIALPNQVSTTPVSAANMPTYMYSADALPPRQDPLLHFLVNLLMRDGKKASAERYIADMLGHMAKLTNSDPLPLVYEAVELAKPILRMQSRKQGGKTMQVPIPLNARQSTRRALVWIIDASNRRSDRSISRRLAVEMLAILEGNSSVLSRKEEQHKVGMINRANASIRI</sequence>
<keyword evidence="2 6" id="KW-0689">Ribosomal protein</keyword>
<dbReference type="CDD" id="cd14868">
    <property type="entry name" value="uS7_Mitochondria_Fungi"/>
    <property type="match status" value="1"/>
</dbReference>
<reference evidence="7" key="1">
    <citation type="journal article" date="2017" name="Nucleic Acids Res.">
        <title>Proteogenomics produces comprehensive and highly accurate protein-coding gene annotation in a complete genome assembly of Malassezia sympodialis.</title>
        <authorList>
            <person name="Zhu Y."/>
            <person name="Engstroem P.G."/>
            <person name="Tellgren-Roth C."/>
            <person name="Baudo C.D."/>
            <person name="Kennell J.C."/>
            <person name="Sun S."/>
            <person name="Billmyre R.B."/>
            <person name="Schroeder M.S."/>
            <person name="Andersson A."/>
            <person name="Holm T."/>
            <person name="Sigurgeirsson B."/>
            <person name="Wu G."/>
            <person name="Sankaranarayanan S.R."/>
            <person name="Siddharthan R."/>
            <person name="Sanyal K."/>
            <person name="Lundeberg J."/>
            <person name="Nystedt B."/>
            <person name="Boekhout T."/>
            <person name="Dawson T.L. Jr."/>
            <person name="Heitman J."/>
            <person name="Scheynius A."/>
            <person name="Lehtioe J."/>
        </authorList>
    </citation>
    <scope>NUCLEOTIDE SEQUENCE [LARGE SCALE GENOMIC DNA]</scope>
    <source>
        <strain evidence="7">ATCC 42132</strain>
    </source>
</reference>
<keyword evidence="3" id="KW-0687">Ribonucleoprotein</keyword>
<dbReference type="Pfam" id="PF00177">
    <property type="entry name" value="Ribosomal_S7"/>
    <property type="match status" value="1"/>
</dbReference>
<evidence type="ECO:0000256" key="3">
    <source>
        <dbReference type="ARBA" id="ARBA00023274"/>
    </source>
</evidence>
<name>A0A1M8A628_MALS4</name>
<dbReference type="InterPro" id="IPR000235">
    <property type="entry name" value="Ribosomal_uS7"/>
</dbReference>
<dbReference type="PANTHER" id="PTHR11205">
    <property type="entry name" value="RIBOSOMAL PROTEIN S7"/>
    <property type="match status" value="1"/>
</dbReference>
<evidence type="ECO:0000259" key="5">
    <source>
        <dbReference type="Pfam" id="PF00177"/>
    </source>
</evidence>
<dbReference type="EMBL" id="LT671823">
    <property type="protein sequence ID" value="SHO77809.1"/>
    <property type="molecule type" value="Genomic_DNA"/>
</dbReference>
<dbReference type="GO" id="GO:0005840">
    <property type="term" value="C:ribosome"/>
    <property type="evidence" value="ECO:0007669"/>
    <property type="project" value="UniProtKB-KW"/>
</dbReference>
<evidence type="ECO:0000256" key="2">
    <source>
        <dbReference type="ARBA" id="ARBA00022980"/>
    </source>
</evidence>
<dbReference type="SUPFAM" id="SSF47973">
    <property type="entry name" value="Ribosomal protein S7"/>
    <property type="match status" value="1"/>
</dbReference>
<dbReference type="Gene3D" id="1.10.455.10">
    <property type="entry name" value="Ribosomal protein S7 domain"/>
    <property type="match status" value="1"/>
</dbReference>
<feature type="region of interest" description="Disordered" evidence="4">
    <location>
        <begin position="48"/>
        <end position="71"/>
    </location>
</feature>
<evidence type="ECO:0000256" key="4">
    <source>
        <dbReference type="SAM" id="MobiDB-lite"/>
    </source>
</evidence>
<dbReference type="InterPro" id="IPR047988">
    <property type="entry name" value="Ribosomal_uS7m_fungi"/>
</dbReference>